<dbReference type="PANTHER" id="PTHR35369:SF2">
    <property type="entry name" value="BLR3025 PROTEIN"/>
    <property type="match status" value="1"/>
</dbReference>
<evidence type="ECO:0000313" key="3">
    <source>
        <dbReference type="EMBL" id="SEW44662.1"/>
    </source>
</evidence>
<evidence type="ECO:0000259" key="2">
    <source>
        <dbReference type="Pfam" id="PF00817"/>
    </source>
</evidence>
<dbReference type="InterPro" id="IPR043502">
    <property type="entry name" value="DNA/RNA_pol_sf"/>
</dbReference>
<evidence type="ECO:0000256" key="1">
    <source>
        <dbReference type="ARBA" id="ARBA00022763"/>
    </source>
</evidence>
<gene>
    <name evidence="3" type="ORF">SAMN04488515_3225</name>
</gene>
<evidence type="ECO:0000313" key="4">
    <source>
        <dbReference type="Proteomes" id="UP000199167"/>
    </source>
</evidence>
<dbReference type="RefSeq" id="WP_089996884.1">
    <property type="nucleotide sequence ID" value="NZ_FOIZ01000002.1"/>
</dbReference>
<reference evidence="3 4" key="1">
    <citation type="submission" date="2016-10" db="EMBL/GenBank/DDBJ databases">
        <authorList>
            <person name="de Groot N.N."/>
        </authorList>
    </citation>
    <scope>NUCLEOTIDE SEQUENCE [LARGE SCALE GENOMIC DNA]</scope>
    <source>
        <strain evidence="3 4">DSM 17925</strain>
    </source>
</reference>
<keyword evidence="4" id="KW-1185">Reference proteome</keyword>
<dbReference type="STRING" id="364200.SAMN04488515_3225"/>
<dbReference type="Pfam" id="PF00817">
    <property type="entry name" value="IMS"/>
    <property type="match status" value="1"/>
</dbReference>
<dbReference type="AlphaFoldDB" id="A0A1I0RV58"/>
<name>A0A1I0RV58_9RHOB</name>
<dbReference type="InterPro" id="IPR050356">
    <property type="entry name" value="SulA_CellDiv_inhibitor"/>
</dbReference>
<feature type="domain" description="UmuC" evidence="2">
    <location>
        <begin position="32"/>
        <end position="156"/>
    </location>
</feature>
<keyword evidence="1" id="KW-0227">DNA damage</keyword>
<dbReference type="SUPFAM" id="SSF56672">
    <property type="entry name" value="DNA/RNA polymerases"/>
    <property type="match status" value="1"/>
</dbReference>
<proteinExistence type="predicted"/>
<dbReference type="CDD" id="cd03468">
    <property type="entry name" value="PolY_like"/>
    <property type="match status" value="1"/>
</dbReference>
<sequence>MTARIVSVWFPALAMERWSQVNRQIRTLPADDIPVVLSREGTHGPVIHAASAAAAARGITHGVRVVDAQAIHPDLHVERADPRGDDAFLDRLVHWSRRWCPWTVKDRDGIVLDATGSAHLFGGEAAMLRDIVQRFAMQGVTARVAMAPTRGAAQALARYGQAAICDGETLTEAISPLPVAALRIAPDTIRLLDRLGLKTIGALAGIPRTSLMRRFASMKPDANPLILLDRMTGKLADPLNAPADPVWYLSRVRLAEPVIDPVPHLKTLAAQLCADLAKAEQGARYLRLTIYRVDSECRTVQLATARATRDPLHMARLFDGKLDSIDPGFGFDLLTLEATRVEPVSLLQENLDGKRDASADVAALLDRLTARLGPEKVTWSSWVESHKPERFEARVPALRARLEDPPTLLRERPLRLLQTPEEIKVLYAVPEGPPAQFRWRSVAFRMTRYEGPERIAPEWWMDRPGTRLRDYYKVEVQDGRRFWLYRQGVAYDRRGGTPEWFLHGFFA</sequence>
<protein>
    <submittedName>
        <fullName evidence="3">Protein ImuB</fullName>
    </submittedName>
</protein>
<dbReference type="OrthoDB" id="9788640at2"/>
<organism evidence="3 4">
    <name type="scientific">Cognatiyoonia koreensis</name>
    <dbReference type="NCBI Taxonomy" id="364200"/>
    <lineage>
        <taxon>Bacteria</taxon>
        <taxon>Pseudomonadati</taxon>
        <taxon>Pseudomonadota</taxon>
        <taxon>Alphaproteobacteria</taxon>
        <taxon>Rhodobacterales</taxon>
        <taxon>Paracoccaceae</taxon>
        <taxon>Cognatiyoonia</taxon>
    </lineage>
</organism>
<dbReference type="GO" id="GO:0006281">
    <property type="term" value="P:DNA repair"/>
    <property type="evidence" value="ECO:0007669"/>
    <property type="project" value="InterPro"/>
</dbReference>
<dbReference type="PANTHER" id="PTHR35369">
    <property type="entry name" value="BLR3025 PROTEIN-RELATED"/>
    <property type="match status" value="1"/>
</dbReference>
<dbReference type="EMBL" id="FOIZ01000002">
    <property type="protein sequence ID" value="SEW44662.1"/>
    <property type="molecule type" value="Genomic_DNA"/>
</dbReference>
<accession>A0A1I0RV58</accession>
<dbReference type="Proteomes" id="UP000199167">
    <property type="component" value="Unassembled WGS sequence"/>
</dbReference>
<dbReference type="InterPro" id="IPR001126">
    <property type="entry name" value="UmuC"/>
</dbReference>